<feature type="domain" description="AB hydrolase-1" evidence="1">
    <location>
        <begin position="74"/>
        <end position="296"/>
    </location>
</feature>
<reference evidence="2 3" key="1">
    <citation type="submission" date="2017-11" db="EMBL/GenBank/DDBJ databases">
        <title>Streptomyces carmine sp. nov., a novel actinomycete isolated from Sophora alopecuroides in Xinjiang, China.</title>
        <authorList>
            <person name="Wang Y."/>
            <person name="Luo X."/>
            <person name="Wan C."/>
            <person name="Zhang L."/>
        </authorList>
    </citation>
    <scope>NUCLEOTIDE SEQUENCE [LARGE SCALE GENOMIC DNA]</scope>
    <source>
        <strain evidence="2 3">TRM SA0054</strain>
    </source>
</reference>
<dbReference type="AlphaFoldDB" id="A0A2M8LR99"/>
<dbReference type="GO" id="GO:0016787">
    <property type="term" value="F:hydrolase activity"/>
    <property type="evidence" value="ECO:0007669"/>
    <property type="project" value="UniProtKB-KW"/>
</dbReference>
<dbReference type="Pfam" id="PF12697">
    <property type="entry name" value="Abhydrolase_6"/>
    <property type="match status" value="1"/>
</dbReference>
<sequence length="321" mass="33406">MSSDIPASPPSPAADSVYRDADARRVVREWCADRLGRWPVPHRTLVHPTGAGDAHVLVAGEAGEAAGRADRPAVLLVPGTNFSAAACLPLIEALAARGPVYVPDLPGQPGLSAPGRPRRDRTAWYGRWLAEVLDGVVARPAVMVGHSLGGAAVLACDSPHMVGRVALSPAGLVRLRVTGRVLGATLPWLLRPDEARSAALLRVMSGPGAEPSAESAEWMTLVARNCRSTLAPPPLPRPVVARCRRVPAAVAVGEHDVFLPPRRLVPAAGRLLGVRARVLPGAGHLLPEERPEELAALVDEVVAQAVEAGGAARRRGAPGGG</sequence>
<dbReference type="SUPFAM" id="SSF53474">
    <property type="entry name" value="alpha/beta-Hydrolases"/>
    <property type="match status" value="1"/>
</dbReference>
<dbReference type="InterPro" id="IPR029058">
    <property type="entry name" value="AB_hydrolase_fold"/>
</dbReference>
<dbReference type="Proteomes" id="UP000230407">
    <property type="component" value="Unassembled WGS sequence"/>
</dbReference>
<name>A0A2M8LR99_9ACTN</name>
<protein>
    <submittedName>
        <fullName evidence="2">Alpha/beta hydrolase</fullName>
    </submittedName>
</protein>
<accession>A0A2M8LR99</accession>
<dbReference type="EMBL" id="PGGW01000069">
    <property type="protein sequence ID" value="PJE94472.1"/>
    <property type="molecule type" value="Genomic_DNA"/>
</dbReference>
<proteinExistence type="predicted"/>
<organism evidence="2 3">
    <name type="scientific">Streptomyces carminius</name>
    <dbReference type="NCBI Taxonomy" id="2665496"/>
    <lineage>
        <taxon>Bacteria</taxon>
        <taxon>Bacillati</taxon>
        <taxon>Actinomycetota</taxon>
        <taxon>Actinomycetes</taxon>
        <taxon>Kitasatosporales</taxon>
        <taxon>Streptomycetaceae</taxon>
        <taxon>Streptomyces</taxon>
    </lineage>
</organism>
<evidence type="ECO:0000259" key="1">
    <source>
        <dbReference type="Pfam" id="PF12697"/>
    </source>
</evidence>
<keyword evidence="3" id="KW-1185">Reference proteome</keyword>
<dbReference type="Gene3D" id="3.40.50.1820">
    <property type="entry name" value="alpha/beta hydrolase"/>
    <property type="match status" value="1"/>
</dbReference>
<evidence type="ECO:0000313" key="2">
    <source>
        <dbReference type="EMBL" id="PJE94472.1"/>
    </source>
</evidence>
<dbReference type="InterPro" id="IPR000073">
    <property type="entry name" value="AB_hydrolase_1"/>
</dbReference>
<evidence type="ECO:0000313" key="3">
    <source>
        <dbReference type="Proteomes" id="UP000230407"/>
    </source>
</evidence>
<dbReference type="PANTHER" id="PTHR46438">
    <property type="entry name" value="ALPHA/BETA-HYDROLASES SUPERFAMILY PROTEIN"/>
    <property type="match status" value="1"/>
</dbReference>
<dbReference type="RefSeq" id="WP_100205082.1">
    <property type="nucleotide sequence ID" value="NZ_PGGW01000069.1"/>
</dbReference>
<keyword evidence="2" id="KW-0378">Hydrolase</keyword>
<gene>
    <name evidence="2" type="ORF">CUT44_30115</name>
</gene>
<comment type="caution">
    <text evidence="2">The sequence shown here is derived from an EMBL/GenBank/DDBJ whole genome shotgun (WGS) entry which is preliminary data.</text>
</comment>